<keyword evidence="3 7" id="KW-0378">Hydrolase</keyword>
<dbReference type="GO" id="GO:0006508">
    <property type="term" value="P:proteolysis"/>
    <property type="evidence" value="ECO:0007669"/>
    <property type="project" value="UniProtKB-KW"/>
</dbReference>
<dbReference type="Proteomes" id="UP000254150">
    <property type="component" value="Unassembled WGS sequence"/>
</dbReference>
<protein>
    <submittedName>
        <fullName evidence="7">NLP/P60 family protein (Secreted protein)</fullName>
        <ecNumber evidence="7">3.4.-.-</ecNumber>
    </submittedName>
</protein>
<dbReference type="AlphaFoldDB" id="A0A380NBQ1"/>
<evidence type="ECO:0000256" key="2">
    <source>
        <dbReference type="ARBA" id="ARBA00022670"/>
    </source>
</evidence>
<proteinExistence type="inferred from homology"/>
<dbReference type="PANTHER" id="PTHR47359:SF3">
    <property type="entry name" value="NLP_P60 DOMAIN-CONTAINING PROTEIN-RELATED"/>
    <property type="match status" value="1"/>
</dbReference>
<feature type="chain" id="PRO_5038793801" evidence="5">
    <location>
        <begin position="24"/>
        <end position="157"/>
    </location>
</feature>
<evidence type="ECO:0000256" key="5">
    <source>
        <dbReference type="SAM" id="SignalP"/>
    </source>
</evidence>
<dbReference type="GO" id="GO:0008234">
    <property type="term" value="F:cysteine-type peptidase activity"/>
    <property type="evidence" value="ECO:0007669"/>
    <property type="project" value="UniProtKB-KW"/>
</dbReference>
<dbReference type="RefSeq" id="WP_100455588.1">
    <property type="nucleotide sequence ID" value="NZ_UHID01000005.1"/>
</dbReference>
<dbReference type="InterPro" id="IPR000064">
    <property type="entry name" value="NLP_P60_dom"/>
</dbReference>
<dbReference type="EC" id="3.4.-.-" evidence="7"/>
<dbReference type="SUPFAM" id="SSF54001">
    <property type="entry name" value="Cysteine proteinases"/>
    <property type="match status" value="1"/>
</dbReference>
<dbReference type="Pfam" id="PF00877">
    <property type="entry name" value="NLPC_P60"/>
    <property type="match status" value="1"/>
</dbReference>
<dbReference type="PROSITE" id="PS51935">
    <property type="entry name" value="NLPC_P60"/>
    <property type="match status" value="1"/>
</dbReference>
<sequence length="157" mass="16736">MTERNRVPSLLSRAGAVSALSLAAMSTSLVAPGAAPEAAAATHAAKALRIASSKKGSPYQYGATGPRRFDCSGLTLYSYKKAGKTLPRTAAQQHNRTKRISPANRRKGDLVFFHSGGNVYHVGIYAGGGRIWHSPKSGAVVRLEKIWTGNVRYGRVN</sequence>
<keyword evidence="5" id="KW-0732">Signal</keyword>
<dbReference type="EMBL" id="UHID01000005">
    <property type="protein sequence ID" value="SUP35399.1"/>
    <property type="molecule type" value="Genomic_DNA"/>
</dbReference>
<reference evidence="7 8" key="1">
    <citation type="submission" date="2018-06" db="EMBL/GenBank/DDBJ databases">
        <authorList>
            <consortium name="Pathogen Informatics"/>
            <person name="Doyle S."/>
        </authorList>
    </citation>
    <scope>NUCLEOTIDE SEQUENCE [LARGE SCALE GENOMIC DNA]</scope>
    <source>
        <strain evidence="7 8">NCTC7807</strain>
    </source>
</reference>
<evidence type="ECO:0000259" key="6">
    <source>
        <dbReference type="PROSITE" id="PS51935"/>
    </source>
</evidence>
<organism evidence="7 8">
    <name type="scientific">Streptomyces griseus</name>
    <dbReference type="NCBI Taxonomy" id="1911"/>
    <lineage>
        <taxon>Bacteria</taxon>
        <taxon>Bacillati</taxon>
        <taxon>Actinomycetota</taxon>
        <taxon>Actinomycetes</taxon>
        <taxon>Kitasatosporales</taxon>
        <taxon>Streptomycetaceae</taxon>
        <taxon>Streptomyces</taxon>
    </lineage>
</organism>
<keyword evidence="4" id="KW-0788">Thiol protease</keyword>
<dbReference type="InterPro" id="IPR051794">
    <property type="entry name" value="PG_Endopeptidase_C40"/>
</dbReference>
<name>A0A380NBQ1_STRGR</name>
<dbReference type="Gene3D" id="3.90.1720.10">
    <property type="entry name" value="endopeptidase domain like (from Nostoc punctiforme)"/>
    <property type="match status" value="1"/>
</dbReference>
<accession>A0A380NBQ1</accession>
<dbReference type="PANTHER" id="PTHR47359">
    <property type="entry name" value="PEPTIDOGLYCAN DL-ENDOPEPTIDASE CWLO"/>
    <property type="match status" value="1"/>
</dbReference>
<evidence type="ECO:0000313" key="8">
    <source>
        <dbReference type="Proteomes" id="UP000254150"/>
    </source>
</evidence>
<comment type="similarity">
    <text evidence="1">Belongs to the peptidase C40 family.</text>
</comment>
<evidence type="ECO:0000256" key="3">
    <source>
        <dbReference type="ARBA" id="ARBA00022801"/>
    </source>
</evidence>
<evidence type="ECO:0000256" key="4">
    <source>
        <dbReference type="ARBA" id="ARBA00022807"/>
    </source>
</evidence>
<keyword evidence="2" id="KW-0645">Protease</keyword>
<dbReference type="GeneID" id="95071293"/>
<feature type="signal peptide" evidence="5">
    <location>
        <begin position="1"/>
        <end position="23"/>
    </location>
</feature>
<gene>
    <name evidence="7" type="primary">iap_1</name>
    <name evidence="7" type="ORF">NCTC7807_01983</name>
</gene>
<evidence type="ECO:0000313" key="7">
    <source>
        <dbReference type="EMBL" id="SUP35399.1"/>
    </source>
</evidence>
<feature type="domain" description="NlpC/P60" evidence="6">
    <location>
        <begin position="41"/>
        <end position="157"/>
    </location>
</feature>
<dbReference type="InterPro" id="IPR038765">
    <property type="entry name" value="Papain-like_cys_pep_sf"/>
</dbReference>
<evidence type="ECO:0000256" key="1">
    <source>
        <dbReference type="ARBA" id="ARBA00007074"/>
    </source>
</evidence>